<name>A0A6M0S8C5_9CYAN</name>
<proteinExistence type="predicted"/>
<feature type="transmembrane region" description="Helical" evidence="1">
    <location>
        <begin position="68"/>
        <end position="89"/>
    </location>
</feature>
<dbReference type="PANTHER" id="PTHR36009:SF3">
    <property type="entry name" value="TRANSMEMBRANE PROTEIN"/>
    <property type="match status" value="1"/>
</dbReference>
<dbReference type="EMBL" id="QZCE01000002">
    <property type="protein sequence ID" value="NEZ64211.1"/>
    <property type="molecule type" value="Genomic_DNA"/>
</dbReference>
<dbReference type="AlphaFoldDB" id="A0A6M0S8C5"/>
<evidence type="ECO:0000313" key="2">
    <source>
        <dbReference type="EMBL" id="NEZ64211.1"/>
    </source>
</evidence>
<evidence type="ECO:0000256" key="1">
    <source>
        <dbReference type="SAM" id="Phobius"/>
    </source>
</evidence>
<reference evidence="2 3" key="1">
    <citation type="journal article" date="2020" name="Microb. Ecol.">
        <title>Ecogenomics of the Marine Benthic Filamentous Cyanobacterium Adonisia.</title>
        <authorList>
            <person name="Walter J.M."/>
            <person name="Coutinho F.H."/>
            <person name="Leomil L."/>
            <person name="Hargreaves P.I."/>
            <person name="Campeao M.E."/>
            <person name="Vieira V.V."/>
            <person name="Silva B.S."/>
            <person name="Fistarol G.O."/>
            <person name="Salomon P.S."/>
            <person name="Sawabe T."/>
            <person name="Mino S."/>
            <person name="Hosokawa M."/>
            <person name="Miyashita H."/>
            <person name="Maruyama F."/>
            <person name="van Verk M.C."/>
            <person name="Dutilh B.E."/>
            <person name="Thompson C.C."/>
            <person name="Thompson F.L."/>
        </authorList>
    </citation>
    <scope>NUCLEOTIDE SEQUENCE [LARGE SCALE GENOMIC DNA]</scope>
    <source>
        <strain evidence="2 3">CCMR0082</strain>
    </source>
</reference>
<keyword evidence="1" id="KW-0472">Membrane</keyword>
<organism evidence="2 3">
    <name type="scientific">Adonisia turfae CCMR0082</name>
    <dbReference type="NCBI Taxonomy" id="2304604"/>
    <lineage>
        <taxon>Bacteria</taxon>
        <taxon>Bacillati</taxon>
        <taxon>Cyanobacteriota</taxon>
        <taxon>Adonisia</taxon>
        <taxon>Adonisia turfae</taxon>
    </lineage>
</organism>
<comment type="caution">
    <text evidence="2">The sequence shown here is derived from an EMBL/GenBank/DDBJ whole genome shotgun (WGS) entry which is preliminary data.</text>
</comment>
<evidence type="ECO:0000313" key="3">
    <source>
        <dbReference type="Proteomes" id="UP000473574"/>
    </source>
</evidence>
<dbReference type="Proteomes" id="UP000473574">
    <property type="component" value="Unassembled WGS sequence"/>
</dbReference>
<gene>
    <name evidence="2" type="ORF">D0962_15670</name>
</gene>
<keyword evidence="1" id="KW-1133">Transmembrane helix</keyword>
<protein>
    <submittedName>
        <fullName evidence="2">Uncharacterized protein</fullName>
    </submittedName>
</protein>
<sequence length="122" mass="13389">MFNLMGLWPIIYASLVLTDGRDQTLPAWPFVVSSFGFGALALMPYLALRKSTNALLYRAPDTTRLKVFNQRLVGIGGAIATILLIAYGIQPGTWSESGYTSVRLLVSGEGHLFSFLQTLQMC</sequence>
<keyword evidence="1" id="KW-0812">Transmembrane</keyword>
<accession>A0A6M0S8C5</accession>
<dbReference type="PANTHER" id="PTHR36009">
    <property type="match status" value="1"/>
</dbReference>
<feature type="transmembrane region" description="Helical" evidence="1">
    <location>
        <begin position="30"/>
        <end position="48"/>
    </location>
</feature>